<keyword evidence="5" id="KW-0564">Palmitate</keyword>
<evidence type="ECO:0000256" key="5">
    <source>
        <dbReference type="ARBA" id="ARBA00023139"/>
    </source>
</evidence>
<evidence type="ECO:0000256" key="4">
    <source>
        <dbReference type="ARBA" id="ARBA00023136"/>
    </source>
</evidence>
<dbReference type="PROSITE" id="PS51257">
    <property type="entry name" value="PROKAR_LIPOPROTEIN"/>
    <property type="match status" value="1"/>
</dbReference>
<evidence type="ECO:0000313" key="8">
    <source>
        <dbReference type="EMBL" id="CUH61881.1"/>
    </source>
</evidence>
<protein>
    <submittedName>
        <fullName evidence="8">Entericidin B membrane lipoprotein</fullName>
    </submittedName>
</protein>
<organism evidence="8 9">
    <name type="scientific">Thalassobacter stenotrophicus</name>
    <dbReference type="NCBI Taxonomy" id="266809"/>
    <lineage>
        <taxon>Bacteria</taxon>
        <taxon>Pseudomonadati</taxon>
        <taxon>Pseudomonadota</taxon>
        <taxon>Alphaproteobacteria</taxon>
        <taxon>Rhodobacterales</taxon>
        <taxon>Roseobacteraceae</taxon>
        <taxon>Thalassobacter</taxon>
    </lineage>
</organism>
<dbReference type="GO" id="GO:0009636">
    <property type="term" value="P:response to toxic substance"/>
    <property type="evidence" value="ECO:0007669"/>
    <property type="project" value="InterPro"/>
</dbReference>
<keyword evidence="3 7" id="KW-0732">Signal</keyword>
<name>A0A0P1F2S0_9RHOB</name>
<evidence type="ECO:0000256" key="1">
    <source>
        <dbReference type="ARBA" id="ARBA00010296"/>
    </source>
</evidence>
<gene>
    <name evidence="8" type="ORF">THS5294_03194</name>
</gene>
<comment type="similarity">
    <text evidence="1">Belongs to the EcnA/EcnB lipoprotein family.</text>
</comment>
<dbReference type="EMBL" id="CYRX01000033">
    <property type="protein sequence ID" value="CUH61881.1"/>
    <property type="molecule type" value="Genomic_DNA"/>
</dbReference>
<evidence type="ECO:0000256" key="3">
    <source>
        <dbReference type="ARBA" id="ARBA00022729"/>
    </source>
</evidence>
<sequence length="39" mass="4036">MTRICVMVAMLVALTACGTIQGVGRDITSAGQAIERAVQ</sequence>
<evidence type="ECO:0000313" key="9">
    <source>
        <dbReference type="Proteomes" id="UP000051298"/>
    </source>
</evidence>
<keyword evidence="2" id="KW-1003">Cell membrane</keyword>
<evidence type="ECO:0000256" key="7">
    <source>
        <dbReference type="SAM" id="SignalP"/>
    </source>
</evidence>
<dbReference type="Proteomes" id="UP000051298">
    <property type="component" value="Unassembled WGS sequence"/>
</dbReference>
<evidence type="ECO:0000256" key="6">
    <source>
        <dbReference type="ARBA" id="ARBA00023288"/>
    </source>
</evidence>
<keyword evidence="4" id="KW-0472">Membrane</keyword>
<keyword evidence="6 8" id="KW-0449">Lipoprotein</keyword>
<feature type="signal peptide" evidence="7">
    <location>
        <begin position="1"/>
        <end position="18"/>
    </location>
</feature>
<dbReference type="RefSeq" id="WP_072936595.1">
    <property type="nucleotide sequence ID" value="NZ_CYRX01000033.1"/>
</dbReference>
<accession>A0A0P1F2S0</accession>
<proteinExistence type="inferred from homology"/>
<feature type="chain" id="PRO_5006062207" evidence="7">
    <location>
        <begin position="19"/>
        <end position="39"/>
    </location>
</feature>
<reference evidence="8 9" key="1">
    <citation type="submission" date="2015-09" db="EMBL/GenBank/DDBJ databases">
        <authorList>
            <consortium name="Swine Surveillance"/>
        </authorList>
    </citation>
    <scope>NUCLEOTIDE SEQUENCE [LARGE SCALE GENOMIC DNA]</scope>
    <source>
        <strain evidence="8 9">CECT 5294</strain>
    </source>
</reference>
<dbReference type="InterPro" id="IPR012556">
    <property type="entry name" value="Entericidin"/>
</dbReference>
<dbReference type="AlphaFoldDB" id="A0A0P1F2S0"/>
<dbReference type="GO" id="GO:0016020">
    <property type="term" value="C:membrane"/>
    <property type="evidence" value="ECO:0007669"/>
    <property type="project" value="InterPro"/>
</dbReference>
<dbReference type="Pfam" id="PF08085">
    <property type="entry name" value="Entericidin"/>
    <property type="match status" value="1"/>
</dbReference>
<evidence type="ECO:0000256" key="2">
    <source>
        <dbReference type="ARBA" id="ARBA00022475"/>
    </source>
</evidence>